<sequence>MDGADKVTHEEPNVLALAPKLPGTFLGSVRKAQTADTFEAEKISFACVTDQEGKTVSTPRSRRQDLKGFTDLRALGFTVTKAGEDDKLSQDVSLILDNFGYIANTN</sequence>
<dbReference type="Proteomes" id="UP000641853">
    <property type="component" value="Unassembled WGS sequence"/>
</dbReference>
<evidence type="ECO:0000313" key="2">
    <source>
        <dbReference type="EMBL" id="KAF7178152.1"/>
    </source>
</evidence>
<gene>
    <name evidence="1" type="ORF">CNMCM5623_006488</name>
    <name evidence="2" type="ORF">CNMCM7691_006817</name>
</gene>
<dbReference type="Proteomes" id="UP000654922">
    <property type="component" value="Unassembled WGS sequence"/>
</dbReference>
<comment type="caution">
    <text evidence="1">The sequence shown here is derived from an EMBL/GenBank/DDBJ whole genome shotgun (WGS) entry which is preliminary data.</text>
</comment>
<reference evidence="1" key="1">
    <citation type="submission" date="2020-06" db="EMBL/GenBank/DDBJ databases">
        <title>Draft genome sequences of strains closely related to Aspergillus parafelis and Aspergillus hiratsukae.</title>
        <authorList>
            <person name="Dos Santos R.A.C."/>
            <person name="Rivero-Menendez O."/>
            <person name="Steenwyk J.L."/>
            <person name="Mead M.E."/>
            <person name="Goldman G.H."/>
            <person name="Alastruey-Izquierdo A."/>
            <person name="Rokas A."/>
        </authorList>
    </citation>
    <scope>NUCLEOTIDE SEQUENCE</scope>
    <source>
        <strain evidence="1">CNM-CM5623</strain>
        <strain evidence="2">CNM-CM7691</strain>
    </source>
</reference>
<name>A0A8H6PVR5_9EURO</name>
<protein>
    <submittedName>
        <fullName evidence="1">Uncharacterized protein</fullName>
    </submittedName>
</protein>
<evidence type="ECO:0000313" key="4">
    <source>
        <dbReference type="Proteomes" id="UP000654922"/>
    </source>
</evidence>
<evidence type="ECO:0000313" key="1">
    <source>
        <dbReference type="EMBL" id="KAF7160926.1"/>
    </source>
</evidence>
<dbReference type="EMBL" id="JACBAE010001367">
    <property type="protein sequence ID" value="KAF7160926.1"/>
    <property type="molecule type" value="Genomic_DNA"/>
</dbReference>
<proteinExistence type="predicted"/>
<accession>A0A8H6PVR5</accession>
<keyword evidence="3" id="KW-1185">Reference proteome</keyword>
<organism evidence="1 4">
    <name type="scientific">Aspergillus felis</name>
    <dbReference type="NCBI Taxonomy" id="1287682"/>
    <lineage>
        <taxon>Eukaryota</taxon>
        <taxon>Fungi</taxon>
        <taxon>Dikarya</taxon>
        <taxon>Ascomycota</taxon>
        <taxon>Pezizomycotina</taxon>
        <taxon>Eurotiomycetes</taxon>
        <taxon>Eurotiomycetidae</taxon>
        <taxon>Eurotiales</taxon>
        <taxon>Aspergillaceae</taxon>
        <taxon>Aspergillus</taxon>
        <taxon>Aspergillus subgen. Fumigati</taxon>
    </lineage>
</organism>
<dbReference type="EMBL" id="JACBAG010001886">
    <property type="protein sequence ID" value="KAF7178152.1"/>
    <property type="molecule type" value="Genomic_DNA"/>
</dbReference>
<evidence type="ECO:0000313" key="3">
    <source>
        <dbReference type="Proteomes" id="UP000641853"/>
    </source>
</evidence>
<dbReference type="AlphaFoldDB" id="A0A8H6PVR5"/>
<dbReference type="OrthoDB" id="4482926at2759"/>